<keyword evidence="2" id="KW-1185">Reference proteome</keyword>
<organism evidence="1 2">
    <name type="scientific">Tanacetum coccineum</name>
    <dbReference type="NCBI Taxonomy" id="301880"/>
    <lineage>
        <taxon>Eukaryota</taxon>
        <taxon>Viridiplantae</taxon>
        <taxon>Streptophyta</taxon>
        <taxon>Embryophyta</taxon>
        <taxon>Tracheophyta</taxon>
        <taxon>Spermatophyta</taxon>
        <taxon>Magnoliopsida</taxon>
        <taxon>eudicotyledons</taxon>
        <taxon>Gunneridae</taxon>
        <taxon>Pentapetalae</taxon>
        <taxon>asterids</taxon>
        <taxon>campanulids</taxon>
        <taxon>Asterales</taxon>
        <taxon>Asteraceae</taxon>
        <taxon>Asteroideae</taxon>
        <taxon>Anthemideae</taxon>
        <taxon>Anthemidinae</taxon>
        <taxon>Tanacetum</taxon>
    </lineage>
</organism>
<name>A0ABQ4Z622_9ASTR</name>
<evidence type="ECO:0000313" key="1">
    <source>
        <dbReference type="EMBL" id="GJS84378.1"/>
    </source>
</evidence>
<sequence length="103" mass="11484">MVGRQRRCGWSGEVMERVRESGYGDRIDRVVRSIFGVGRKTPPENFSGGGGGGRIFMREREEGDEFVYVSPKPVLLSLKHAQLPVLGSTRMYRDLSLPTSGPK</sequence>
<accession>A0ABQ4Z622</accession>
<proteinExistence type="predicted"/>
<protein>
    <submittedName>
        <fullName evidence="1">Uncharacterized protein</fullName>
    </submittedName>
</protein>
<comment type="caution">
    <text evidence="1">The sequence shown here is derived from an EMBL/GenBank/DDBJ whole genome shotgun (WGS) entry which is preliminary data.</text>
</comment>
<dbReference type="EMBL" id="BQNB010010969">
    <property type="protein sequence ID" value="GJS84378.1"/>
    <property type="molecule type" value="Genomic_DNA"/>
</dbReference>
<gene>
    <name evidence="1" type="ORF">Tco_0750919</name>
</gene>
<dbReference type="Proteomes" id="UP001151760">
    <property type="component" value="Unassembled WGS sequence"/>
</dbReference>
<evidence type="ECO:0000313" key="2">
    <source>
        <dbReference type="Proteomes" id="UP001151760"/>
    </source>
</evidence>
<reference evidence="1" key="1">
    <citation type="journal article" date="2022" name="Int. J. Mol. Sci.">
        <title>Draft Genome of Tanacetum Coccineum: Genomic Comparison of Closely Related Tanacetum-Family Plants.</title>
        <authorList>
            <person name="Yamashiro T."/>
            <person name="Shiraishi A."/>
            <person name="Nakayama K."/>
            <person name="Satake H."/>
        </authorList>
    </citation>
    <scope>NUCLEOTIDE SEQUENCE</scope>
</reference>
<reference evidence="1" key="2">
    <citation type="submission" date="2022-01" db="EMBL/GenBank/DDBJ databases">
        <authorList>
            <person name="Yamashiro T."/>
            <person name="Shiraishi A."/>
            <person name="Satake H."/>
            <person name="Nakayama K."/>
        </authorList>
    </citation>
    <scope>NUCLEOTIDE SEQUENCE</scope>
</reference>